<comment type="caution">
    <text evidence="1">The sequence shown here is derived from an EMBL/GenBank/DDBJ whole genome shotgun (WGS) entry which is preliminary data.</text>
</comment>
<name>A0A3M7T6F5_BRAPC</name>
<sequence>MKTSPFEQWKVFTVQKLKFKSVEVEFKHFPNINPFLFIFSSPPGSNIITLSSNSSLVLHFTTNSHFGPTIFLLSTNTLSPNEVSFSSLIFRNIRENELMMTLPLFITNI</sequence>
<dbReference type="AlphaFoldDB" id="A0A3M7T6F5"/>
<accession>A0A3M7T6F5</accession>
<evidence type="ECO:0000313" key="2">
    <source>
        <dbReference type="Proteomes" id="UP000276133"/>
    </source>
</evidence>
<gene>
    <name evidence="1" type="ORF">BpHYR1_014051</name>
</gene>
<organism evidence="1 2">
    <name type="scientific">Brachionus plicatilis</name>
    <name type="common">Marine rotifer</name>
    <name type="synonym">Brachionus muelleri</name>
    <dbReference type="NCBI Taxonomy" id="10195"/>
    <lineage>
        <taxon>Eukaryota</taxon>
        <taxon>Metazoa</taxon>
        <taxon>Spiralia</taxon>
        <taxon>Gnathifera</taxon>
        <taxon>Rotifera</taxon>
        <taxon>Eurotatoria</taxon>
        <taxon>Monogononta</taxon>
        <taxon>Pseudotrocha</taxon>
        <taxon>Ploima</taxon>
        <taxon>Brachionidae</taxon>
        <taxon>Brachionus</taxon>
    </lineage>
</organism>
<protein>
    <submittedName>
        <fullName evidence="1">Uncharacterized protein</fullName>
    </submittedName>
</protein>
<reference evidence="1 2" key="1">
    <citation type="journal article" date="2018" name="Sci. Rep.">
        <title>Genomic signatures of local adaptation to the degree of environmental predictability in rotifers.</title>
        <authorList>
            <person name="Franch-Gras L."/>
            <person name="Hahn C."/>
            <person name="Garcia-Roger E.M."/>
            <person name="Carmona M.J."/>
            <person name="Serra M."/>
            <person name="Gomez A."/>
        </authorList>
    </citation>
    <scope>NUCLEOTIDE SEQUENCE [LARGE SCALE GENOMIC DNA]</scope>
    <source>
        <strain evidence="1">HYR1</strain>
    </source>
</reference>
<dbReference type="EMBL" id="REGN01000219">
    <property type="protein sequence ID" value="RNA43499.1"/>
    <property type="molecule type" value="Genomic_DNA"/>
</dbReference>
<proteinExistence type="predicted"/>
<keyword evidence="2" id="KW-1185">Reference proteome</keyword>
<dbReference type="Proteomes" id="UP000276133">
    <property type="component" value="Unassembled WGS sequence"/>
</dbReference>
<evidence type="ECO:0000313" key="1">
    <source>
        <dbReference type="EMBL" id="RNA43499.1"/>
    </source>
</evidence>